<organism evidence="1 2">
    <name type="scientific">Bosea eneae</name>
    <dbReference type="NCBI Taxonomy" id="151454"/>
    <lineage>
        <taxon>Bacteria</taxon>
        <taxon>Pseudomonadati</taxon>
        <taxon>Pseudomonadota</taxon>
        <taxon>Alphaproteobacteria</taxon>
        <taxon>Hyphomicrobiales</taxon>
        <taxon>Boseaceae</taxon>
        <taxon>Bosea</taxon>
    </lineage>
</organism>
<name>A0ABW0IKM8_9HYPH</name>
<comment type="caution">
    <text evidence="1">The sequence shown here is derived from an EMBL/GenBank/DDBJ whole genome shotgun (WGS) entry which is preliminary data.</text>
</comment>
<accession>A0ABW0IKM8</accession>
<dbReference type="Proteomes" id="UP001596053">
    <property type="component" value="Unassembled WGS sequence"/>
</dbReference>
<protein>
    <submittedName>
        <fullName evidence="1">Uncharacterized protein</fullName>
    </submittedName>
</protein>
<reference evidence="2" key="1">
    <citation type="journal article" date="2019" name="Int. J. Syst. Evol. Microbiol.">
        <title>The Global Catalogue of Microorganisms (GCM) 10K type strain sequencing project: providing services to taxonomists for standard genome sequencing and annotation.</title>
        <authorList>
            <consortium name="The Broad Institute Genomics Platform"/>
            <consortium name="The Broad Institute Genome Sequencing Center for Infectious Disease"/>
            <person name="Wu L."/>
            <person name="Ma J."/>
        </authorList>
    </citation>
    <scope>NUCLEOTIDE SEQUENCE [LARGE SCALE GENOMIC DNA]</scope>
    <source>
        <strain evidence="2">NCAIM B.01391</strain>
    </source>
</reference>
<keyword evidence="2" id="KW-1185">Reference proteome</keyword>
<sequence length="57" mass="5602">MGDISFSHRTLAGSFETVGAMEAASSIEDASQKSAPATMPASAMATAAVTIIAVATA</sequence>
<dbReference type="EMBL" id="JBHSLW010000003">
    <property type="protein sequence ID" value="MFC5418136.1"/>
    <property type="molecule type" value="Genomic_DNA"/>
</dbReference>
<gene>
    <name evidence="1" type="ORF">ACFPOB_01000</name>
</gene>
<evidence type="ECO:0000313" key="2">
    <source>
        <dbReference type="Proteomes" id="UP001596053"/>
    </source>
</evidence>
<evidence type="ECO:0000313" key="1">
    <source>
        <dbReference type="EMBL" id="MFC5418136.1"/>
    </source>
</evidence>
<proteinExistence type="predicted"/>